<dbReference type="PANTHER" id="PTHR38459:SF5">
    <property type="entry name" value="CELL WALL TEICHOIC ACID GLYCOSYLATION PROTEIN GTCA"/>
    <property type="match status" value="1"/>
</dbReference>
<dbReference type="InterPro" id="IPR007267">
    <property type="entry name" value="GtrA_DPMS_TM"/>
</dbReference>
<keyword evidence="5 6" id="KW-0472">Membrane</keyword>
<evidence type="ECO:0000256" key="1">
    <source>
        <dbReference type="ARBA" id="ARBA00004141"/>
    </source>
</evidence>
<evidence type="ECO:0000256" key="4">
    <source>
        <dbReference type="ARBA" id="ARBA00022989"/>
    </source>
</evidence>
<keyword evidence="4 6" id="KW-1133">Transmembrane helix</keyword>
<organism evidence="8 9">
    <name type="scientific">Coprobacillus cateniformis</name>
    <dbReference type="NCBI Taxonomy" id="100884"/>
    <lineage>
        <taxon>Bacteria</taxon>
        <taxon>Bacillati</taxon>
        <taxon>Bacillota</taxon>
        <taxon>Erysipelotrichia</taxon>
        <taxon>Erysipelotrichales</taxon>
        <taxon>Coprobacillaceae</taxon>
        <taxon>Coprobacillus</taxon>
    </lineage>
</organism>
<proteinExistence type="inferred from homology"/>
<dbReference type="Proteomes" id="UP000003157">
    <property type="component" value="Unassembled WGS sequence"/>
</dbReference>
<dbReference type="EMBL" id="ADKX01000010">
    <property type="protein sequence ID" value="EFW05991.1"/>
    <property type="molecule type" value="Genomic_DNA"/>
</dbReference>
<reference evidence="8 9" key="1">
    <citation type="submission" date="2010-12" db="EMBL/GenBank/DDBJ databases">
        <title>The Genome Sequence of Coprobacillus sp. strain 29_1.</title>
        <authorList>
            <consortium name="The Broad Institute Genome Sequencing Platform"/>
            <person name="Earl A."/>
            <person name="Ward D."/>
            <person name="Feldgarden M."/>
            <person name="Gevers D."/>
            <person name="Daigneault M."/>
            <person name="Sibley C.D."/>
            <person name="White A."/>
            <person name="Strauss J."/>
            <person name="Allen-Vercoe E."/>
            <person name="Young S.K."/>
            <person name="Zeng Q."/>
            <person name="Gargeya S."/>
            <person name="Fitzgerald M."/>
            <person name="Haas B."/>
            <person name="Abouelleil A."/>
            <person name="Alvarado L."/>
            <person name="Arachchi H.M."/>
            <person name="Berlin A."/>
            <person name="Brown A."/>
            <person name="Chapman S.B."/>
            <person name="Chen Z."/>
            <person name="Dunbar C."/>
            <person name="Freedman E."/>
            <person name="Gearin G."/>
            <person name="Gellesch M."/>
            <person name="Goldberg J."/>
            <person name="Griggs A."/>
            <person name="Gujja S."/>
            <person name="Heilman E."/>
            <person name="Heiman D."/>
            <person name="Howarth C."/>
            <person name="Larson L."/>
            <person name="Lui A."/>
            <person name="MacDonald P.J.P."/>
            <person name="Mehta T."/>
            <person name="Montmayeur A."/>
            <person name="Murphy C."/>
            <person name="Neiman D."/>
            <person name="Pearson M."/>
            <person name="Priest M."/>
            <person name="Roberts A."/>
            <person name="Saif S."/>
            <person name="Shea T."/>
            <person name="Shenoy N."/>
            <person name="Sisk P."/>
            <person name="Stolte C."/>
            <person name="Sykes S."/>
            <person name="White J."/>
            <person name="Yandava C."/>
            <person name="Nusbaum C."/>
            <person name="Birren B."/>
        </authorList>
    </citation>
    <scope>NUCLEOTIDE SEQUENCE [LARGE SCALE GENOMIC DNA]</scope>
    <source>
        <strain evidence="8 9">29_1</strain>
    </source>
</reference>
<dbReference type="eggNOG" id="COG2246">
    <property type="taxonomic scope" value="Bacteria"/>
</dbReference>
<gene>
    <name evidence="8" type="ORF">HMPREF9488_00745</name>
</gene>
<feature type="transmembrane region" description="Helical" evidence="6">
    <location>
        <begin position="83"/>
        <end position="105"/>
    </location>
</feature>
<evidence type="ECO:0000313" key="9">
    <source>
        <dbReference type="Proteomes" id="UP000003157"/>
    </source>
</evidence>
<dbReference type="Pfam" id="PF04138">
    <property type="entry name" value="GtrA_DPMS_TM"/>
    <property type="match status" value="1"/>
</dbReference>
<dbReference type="GO" id="GO:0005886">
    <property type="term" value="C:plasma membrane"/>
    <property type="evidence" value="ECO:0007669"/>
    <property type="project" value="TreeGrafter"/>
</dbReference>
<feature type="transmembrane region" description="Helical" evidence="6">
    <location>
        <begin position="117"/>
        <end position="136"/>
    </location>
</feature>
<dbReference type="GeneID" id="78228844"/>
<feature type="domain" description="GtrA/DPMS transmembrane" evidence="7">
    <location>
        <begin position="18"/>
        <end position="136"/>
    </location>
</feature>
<dbReference type="GO" id="GO:0000271">
    <property type="term" value="P:polysaccharide biosynthetic process"/>
    <property type="evidence" value="ECO:0007669"/>
    <property type="project" value="InterPro"/>
</dbReference>
<feature type="transmembrane region" description="Helical" evidence="6">
    <location>
        <begin position="20"/>
        <end position="37"/>
    </location>
</feature>
<dbReference type="InterPro" id="IPR051401">
    <property type="entry name" value="GtrA_CellWall_Glycosyl"/>
</dbReference>
<sequence>MYKLLNDIFYGKYREISRYIIVGGCTTLVNLITFTLMRGLFNINVNISNIISIIISILFAYITNKIFVFESHCLTIKELLSELFKFFGARLLTMVIEVGGVFLLYDIIGQNEFVAKVEIQVIVLIANYIISKFFVFSK</sequence>
<evidence type="ECO:0000313" key="8">
    <source>
        <dbReference type="EMBL" id="EFW05991.1"/>
    </source>
</evidence>
<dbReference type="PANTHER" id="PTHR38459">
    <property type="entry name" value="PROPHAGE BACTOPRENOL-LINKED GLUCOSE TRANSLOCASE HOMOLOG"/>
    <property type="match status" value="1"/>
</dbReference>
<protein>
    <recommendedName>
        <fullName evidence="7">GtrA/DPMS transmembrane domain-containing protein</fullName>
    </recommendedName>
</protein>
<evidence type="ECO:0000256" key="3">
    <source>
        <dbReference type="ARBA" id="ARBA00022692"/>
    </source>
</evidence>
<evidence type="ECO:0000256" key="2">
    <source>
        <dbReference type="ARBA" id="ARBA00009399"/>
    </source>
</evidence>
<dbReference type="HOGENOM" id="CLU_083873_1_1_9"/>
<dbReference type="OrthoDB" id="361483at2"/>
<keyword evidence="3 6" id="KW-0812">Transmembrane</keyword>
<accession>E7G7K7</accession>
<keyword evidence="9" id="KW-1185">Reference proteome</keyword>
<evidence type="ECO:0000256" key="6">
    <source>
        <dbReference type="SAM" id="Phobius"/>
    </source>
</evidence>
<comment type="caution">
    <text evidence="8">The sequence shown here is derived from an EMBL/GenBank/DDBJ whole genome shotgun (WGS) entry which is preliminary data.</text>
</comment>
<comment type="subcellular location">
    <subcellularLocation>
        <location evidence="1">Membrane</location>
        <topology evidence="1">Multi-pass membrane protein</topology>
    </subcellularLocation>
</comment>
<name>E7G7K7_9FIRM</name>
<dbReference type="RefSeq" id="WP_008787861.1">
    <property type="nucleotide sequence ID" value="NZ_AKCB01000001.1"/>
</dbReference>
<evidence type="ECO:0000256" key="5">
    <source>
        <dbReference type="ARBA" id="ARBA00023136"/>
    </source>
</evidence>
<feature type="transmembrane region" description="Helical" evidence="6">
    <location>
        <begin position="43"/>
        <end position="62"/>
    </location>
</feature>
<dbReference type="AlphaFoldDB" id="E7G7K7"/>
<comment type="similarity">
    <text evidence="2">Belongs to the GtrA family.</text>
</comment>
<evidence type="ECO:0000259" key="7">
    <source>
        <dbReference type="Pfam" id="PF04138"/>
    </source>
</evidence>
<dbReference type="STRING" id="100884.GCA_000269565_00961"/>